<dbReference type="EMBL" id="WWBZ02000022">
    <property type="protein sequence ID" value="KAF4307994.1"/>
    <property type="molecule type" value="Genomic_DNA"/>
</dbReference>
<feature type="compositionally biased region" description="Basic and acidic residues" evidence="1">
    <location>
        <begin position="389"/>
        <end position="398"/>
    </location>
</feature>
<feature type="compositionally biased region" description="Polar residues" evidence="1">
    <location>
        <begin position="447"/>
        <end position="456"/>
    </location>
</feature>
<keyword evidence="3" id="KW-1185">Reference proteome</keyword>
<reference evidence="2" key="1">
    <citation type="submission" date="2020-04" db="EMBL/GenBank/DDBJ databases">
        <title>Genome Assembly and Annotation of Botryosphaeria dothidea sdau 11-99, a Latent Pathogen of Apple Fruit Ring Rot in China.</title>
        <authorList>
            <person name="Yu C."/>
            <person name="Diao Y."/>
            <person name="Lu Q."/>
            <person name="Zhao J."/>
            <person name="Cui S."/>
            <person name="Peng C."/>
            <person name="He B."/>
            <person name="Liu H."/>
        </authorList>
    </citation>
    <scope>NUCLEOTIDE SEQUENCE [LARGE SCALE GENOMIC DNA]</scope>
    <source>
        <strain evidence="2">Sdau11-99</strain>
    </source>
</reference>
<evidence type="ECO:0000313" key="2">
    <source>
        <dbReference type="EMBL" id="KAF4307994.1"/>
    </source>
</evidence>
<dbReference type="OrthoDB" id="3538943at2759"/>
<comment type="caution">
    <text evidence="2">The sequence shown here is derived from an EMBL/GenBank/DDBJ whole genome shotgun (WGS) entry which is preliminary data.</text>
</comment>
<feature type="compositionally biased region" description="Low complexity" evidence="1">
    <location>
        <begin position="207"/>
        <end position="219"/>
    </location>
</feature>
<dbReference type="AlphaFoldDB" id="A0A8H4IVQ2"/>
<feature type="compositionally biased region" description="Polar residues" evidence="1">
    <location>
        <begin position="76"/>
        <end position="85"/>
    </location>
</feature>
<evidence type="ECO:0000256" key="1">
    <source>
        <dbReference type="SAM" id="MobiDB-lite"/>
    </source>
</evidence>
<name>A0A8H4IVQ2_9PEZI</name>
<proteinExistence type="predicted"/>
<gene>
    <name evidence="2" type="ORF">GTA08_BOTSDO04681</name>
</gene>
<protein>
    <submittedName>
        <fullName evidence="2">Telomerase holoenzyme est3 subunit</fullName>
    </submittedName>
</protein>
<feature type="region of interest" description="Disordered" evidence="1">
    <location>
        <begin position="1"/>
        <end position="258"/>
    </location>
</feature>
<accession>A0A8H4IVQ2</accession>
<evidence type="ECO:0000313" key="3">
    <source>
        <dbReference type="Proteomes" id="UP000572817"/>
    </source>
</evidence>
<feature type="region of interest" description="Disordered" evidence="1">
    <location>
        <begin position="445"/>
        <end position="481"/>
    </location>
</feature>
<feature type="region of interest" description="Disordered" evidence="1">
    <location>
        <begin position="370"/>
        <end position="416"/>
    </location>
</feature>
<feature type="compositionally biased region" description="Basic and acidic residues" evidence="1">
    <location>
        <begin position="170"/>
        <end position="197"/>
    </location>
</feature>
<organism evidence="2 3">
    <name type="scientific">Botryosphaeria dothidea</name>
    <dbReference type="NCBI Taxonomy" id="55169"/>
    <lineage>
        <taxon>Eukaryota</taxon>
        <taxon>Fungi</taxon>
        <taxon>Dikarya</taxon>
        <taxon>Ascomycota</taxon>
        <taxon>Pezizomycotina</taxon>
        <taxon>Dothideomycetes</taxon>
        <taxon>Dothideomycetes incertae sedis</taxon>
        <taxon>Botryosphaeriales</taxon>
        <taxon>Botryosphaeriaceae</taxon>
        <taxon>Botryosphaeria</taxon>
    </lineage>
</organism>
<dbReference type="Proteomes" id="UP000572817">
    <property type="component" value="Unassembled WGS sequence"/>
</dbReference>
<sequence length="528" mass="57781">MDLDGPVDEQFQVPHFGSAPQSPTKPARRSANGATSVVEETILPAHSETIPREAQDAATRSNQKNAQDAPAPVRMSSGSKTQMTRSPAMESARIADMKTKVTAFTKPANGEMGQMEGVSDYKNDLSELSDNGSVHSGRARKRAKTAVSIHSNGELDSDPGFRANSDDESPSSHDTARRDTGHLANGTKHDNQEERPKGALIDDGGLRSSMRSRSSAASSPRQIPEGRSSLDRTTRFDQIQTSRAADEMRNLPTSQSALMRNTQTTAKGDIMRQFCQAYPEYTGDPKHFANLCGQLVRLQNKMFHPFLWDDYIIQSKTKYVEYLARCAGTGINPLPWDARYMEEVRRPRFTREVMNPVMLDNFFAETRGGHDLERSATPNVMAGIGDDDPFARGDDDSRPGSSKQAPARTEANPIPAETDYTFLSRRPTASCGSCNHHATATRVYNHPASTTVTTDAPDSRPVDHQARRRCTTAPAQTPRSKQTSDVVWTAFFVGCEEAPQAPAAGAARKLVEAGEGQEHVCAVEERLS</sequence>